<keyword evidence="9" id="KW-0326">Glycosidase</keyword>
<dbReference type="Proteomes" id="UP000675881">
    <property type="component" value="Chromosome 1"/>
</dbReference>
<accession>A0A7R8GYY3</accession>
<dbReference type="GO" id="GO:0004553">
    <property type="term" value="F:hydrolase activity, hydrolyzing O-glycosyl compounds"/>
    <property type="evidence" value="ECO:0007669"/>
    <property type="project" value="InterPro"/>
</dbReference>
<dbReference type="InterPro" id="IPR001547">
    <property type="entry name" value="Glyco_hydro_5"/>
</dbReference>
<dbReference type="InterPro" id="IPR015422">
    <property type="entry name" value="PyrdxlP-dep_Trfase_small"/>
</dbReference>
<dbReference type="Gene3D" id="2.60.40.1180">
    <property type="entry name" value="Golgi alpha-mannosidase II"/>
    <property type="match status" value="1"/>
</dbReference>
<evidence type="ECO:0000256" key="1">
    <source>
        <dbReference type="ARBA" id="ARBA00001933"/>
    </source>
</evidence>
<comment type="similarity">
    <text evidence="4">Belongs to the trans-sulfuration enzymes family.</text>
</comment>
<dbReference type="InterPro" id="IPR041036">
    <property type="entry name" value="GH5_C"/>
</dbReference>
<dbReference type="CDD" id="cd00614">
    <property type="entry name" value="CGS_like"/>
    <property type="match status" value="1"/>
</dbReference>
<reference evidence="13" key="1">
    <citation type="submission" date="2021-02" db="EMBL/GenBank/DDBJ databases">
        <authorList>
            <person name="Bekaert M."/>
        </authorList>
    </citation>
    <scope>NUCLEOTIDE SEQUENCE</scope>
    <source>
        <strain evidence="13">IoA-00</strain>
    </source>
</reference>
<keyword evidence="8" id="KW-0198">Cysteine biosynthesis</keyword>
<comment type="similarity">
    <text evidence="3">Belongs to the glycosyl hydrolase 5 (cellulase A) family.</text>
</comment>
<comment type="cofactor">
    <cofactor evidence="1">
        <name>pyridoxal 5'-phosphate</name>
        <dbReference type="ChEBI" id="CHEBI:597326"/>
    </cofactor>
</comment>
<gene>
    <name evidence="13" type="ORF">LSAA_2128</name>
</gene>
<proteinExistence type="inferred from homology"/>
<evidence type="ECO:0000256" key="6">
    <source>
        <dbReference type="ARBA" id="ARBA00022801"/>
    </source>
</evidence>
<dbReference type="InterPro" id="IPR015421">
    <property type="entry name" value="PyrdxlP-dep_Trfase_major"/>
</dbReference>
<keyword evidence="13" id="KW-0456">Lyase</keyword>
<dbReference type="PANTHER" id="PTHR11808:SF15">
    <property type="entry name" value="CYSTATHIONINE GAMMA-LYASE"/>
    <property type="match status" value="1"/>
</dbReference>
<evidence type="ECO:0000256" key="10">
    <source>
        <dbReference type="ARBA" id="ARBA00029853"/>
    </source>
</evidence>
<dbReference type="InterPro" id="IPR017853">
    <property type="entry name" value="GH"/>
</dbReference>
<evidence type="ECO:0000256" key="3">
    <source>
        <dbReference type="ARBA" id="ARBA00005641"/>
    </source>
</evidence>
<dbReference type="AlphaFoldDB" id="A0A7R8GYY3"/>
<dbReference type="OrthoDB" id="1887033at2759"/>
<dbReference type="GO" id="GO:0005737">
    <property type="term" value="C:cytoplasm"/>
    <property type="evidence" value="ECO:0007669"/>
    <property type="project" value="TreeGrafter"/>
</dbReference>
<dbReference type="GO" id="GO:0016042">
    <property type="term" value="P:lipid catabolic process"/>
    <property type="evidence" value="ECO:0007669"/>
    <property type="project" value="UniProtKB-ARBA"/>
</dbReference>
<evidence type="ECO:0000256" key="7">
    <source>
        <dbReference type="ARBA" id="ARBA00022898"/>
    </source>
</evidence>
<dbReference type="FunFam" id="3.40.640.10:FF:000009">
    <property type="entry name" value="Cystathionine gamma-synthase homolog"/>
    <property type="match status" value="1"/>
</dbReference>
<dbReference type="PROSITE" id="PS00868">
    <property type="entry name" value="CYS_MET_METAB_PP"/>
    <property type="match status" value="1"/>
</dbReference>
<evidence type="ECO:0000259" key="11">
    <source>
        <dbReference type="Pfam" id="PF00150"/>
    </source>
</evidence>
<dbReference type="Pfam" id="PF01053">
    <property type="entry name" value="Cys_Met_Meta_PP"/>
    <property type="match status" value="1"/>
</dbReference>
<dbReference type="Gene3D" id="3.20.20.80">
    <property type="entry name" value="Glycosidases"/>
    <property type="match status" value="1"/>
</dbReference>
<dbReference type="UniPathway" id="UPA00136">
    <property type="reaction ID" value="UER00202"/>
</dbReference>
<keyword evidence="14" id="KW-1185">Reference proteome</keyword>
<comment type="pathway">
    <text evidence="2">Amino-acid biosynthesis; L-cysteine biosynthesis; L-cysteine from L-homocysteine and L-serine: step 2/2.</text>
</comment>
<dbReference type="SUPFAM" id="SSF51445">
    <property type="entry name" value="(Trans)glycosidases"/>
    <property type="match status" value="1"/>
</dbReference>
<evidence type="ECO:0000256" key="5">
    <source>
        <dbReference type="ARBA" id="ARBA00012085"/>
    </source>
</evidence>
<evidence type="ECO:0000256" key="2">
    <source>
        <dbReference type="ARBA" id="ARBA00005038"/>
    </source>
</evidence>
<feature type="domain" description="Glycoside hydrolase family 5 C-terminal" evidence="12">
    <location>
        <begin position="774"/>
        <end position="862"/>
    </location>
</feature>
<dbReference type="InterPro" id="IPR054542">
    <property type="entry name" value="Cys_met_metab_PP"/>
</dbReference>
<dbReference type="Pfam" id="PF00150">
    <property type="entry name" value="Cellulase"/>
    <property type="match status" value="1"/>
</dbReference>
<evidence type="ECO:0000313" key="14">
    <source>
        <dbReference type="Proteomes" id="UP000675881"/>
    </source>
</evidence>
<dbReference type="GO" id="GO:1901136">
    <property type="term" value="P:carbohydrate derivative catabolic process"/>
    <property type="evidence" value="ECO:0007669"/>
    <property type="project" value="UniProtKB-ARBA"/>
</dbReference>
<dbReference type="GO" id="GO:0019346">
    <property type="term" value="P:transsulfuration"/>
    <property type="evidence" value="ECO:0007669"/>
    <property type="project" value="InterPro"/>
</dbReference>
<evidence type="ECO:0000256" key="9">
    <source>
        <dbReference type="ARBA" id="ARBA00023295"/>
    </source>
</evidence>
<dbReference type="InterPro" id="IPR000277">
    <property type="entry name" value="Cys/Met-Metab_PyrdxlP-dep_enz"/>
</dbReference>
<dbReference type="GO" id="GO:0000272">
    <property type="term" value="P:polysaccharide catabolic process"/>
    <property type="evidence" value="ECO:0007669"/>
    <property type="project" value="InterPro"/>
</dbReference>
<dbReference type="Gene3D" id="3.40.640.10">
    <property type="entry name" value="Type I PLP-dependent aspartate aminotransferase-like (Major domain)"/>
    <property type="match status" value="1"/>
</dbReference>
<dbReference type="GO" id="GO:0030170">
    <property type="term" value="F:pyridoxal phosphate binding"/>
    <property type="evidence" value="ECO:0007669"/>
    <property type="project" value="InterPro"/>
</dbReference>
<dbReference type="Pfam" id="PF18564">
    <property type="entry name" value="Glyco_hydro_5_C"/>
    <property type="match status" value="1"/>
</dbReference>
<evidence type="ECO:0000256" key="4">
    <source>
        <dbReference type="ARBA" id="ARBA00009077"/>
    </source>
</evidence>
<dbReference type="EMBL" id="HG994580">
    <property type="protein sequence ID" value="CAF2754379.1"/>
    <property type="molecule type" value="Genomic_DNA"/>
</dbReference>
<protein>
    <recommendedName>
        <fullName evidence="5">cystathionine gamma-lyase</fullName>
        <ecNumber evidence="5">4.4.1.1</ecNumber>
    </recommendedName>
    <alternativeName>
        <fullName evidence="10">Gamma-cystathionase</fullName>
    </alternativeName>
</protein>
<dbReference type="EC" id="4.4.1.1" evidence="5"/>
<dbReference type="GO" id="GO:0019343">
    <property type="term" value="P:cysteine biosynthetic process via cystathionine"/>
    <property type="evidence" value="ECO:0007669"/>
    <property type="project" value="TreeGrafter"/>
</dbReference>
<organism evidence="13 14">
    <name type="scientific">Lepeophtheirus salmonis</name>
    <name type="common">Salmon louse</name>
    <name type="synonym">Caligus salmonis</name>
    <dbReference type="NCBI Taxonomy" id="72036"/>
    <lineage>
        <taxon>Eukaryota</taxon>
        <taxon>Metazoa</taxon>
        <taxon>Ecdysozoa</taxon>
        <taxon>Arthropoda</taxon>
        <taxon>Crustacea</taxon>
        <taxon>Multicrustacea</taxon>
        <taxon>Hexanauplia</taxon>
        <taxon>Copepoda</taxon>
        <taxon>Siphonostomatoida</taxon>
        <taxon>Caligidae</taxon>
        <taxon>Lepeophtheirus</taxon>
    </lineage>
</organism>
<dbReference type="Gene3D" id="3.90.1150.10">
    <property type="entry name" value="Aspartate Aminotransferase, domain 1"/>
    <property type="match status" value="1"/>
</dbReference>
<sequence length="866" mass="97987">MSTYRDNDPHYATHAIHVGQNPEQWKSLAVVPHITLSTTYKQYHPGQPKEFEYGRGGNPTRNILETCMASLDGAKHCVTFASGLAALDAMTTILSCGDHIVAMNDLYGGTNRFLRRVSAKQGLTSTFVDINHEELFSASFQDNTKMVWIESPTNPTLRIVDIKKAVSIAKSKNPNIIVVVDNTFVTSYFQRPLELGADVTYYSCTKYMNGHSDVIMGAVCINSDEIHERVRFVQYAVGAVPSPFDCFLVNRSLKTLKVRMVEHQKNALIVGKFLEGHSKITKVIHPGLPSHPDHEIVKKQQYGHSGMISFYLKGGLEESNNFLKAVKVFILAESLGEEERVALGVTNNLIRLSIGLENADDLFPNDEKLSFKLHSQRVRLDIFVDSLGRVRIFRGINAVQKGEPWYPSWLLDENYIKLLSEMGFNVVRLGTMWSGLQSDGPTSQNRTYIDILKTITTNLGEKGIYSILDMHQDVLWNLYYGFPKWVKDSVPPPDQSYPAPMNHITPAKWACGYFTKDTNEGFQHLYNNTNGIGDYFANFWSIIAEEFKDYNEILGYDLLNEPWVGNAFEDSSYMLPGIGGEKNIAPLFEKAAKKIWSIQNDAVIFFEGATWGTAFPIEKNSIIDKLLFMIFRNIDFKYIMKIVKPACDSKKGMPSEEELREIMTHVKEALSNVNLSQEIDQKIDTSVLGSWIQNTGRGTQTSFLEKIICFHIVGPAAFKSVGIRLKELAACNFVMTNAEDNFESWNYWDAVSSLGVFIDSEGHLKLDTIKVFARPYPQATNGVPKFLKYDPFTGDFNYRFLAKDSMNQVPTEIVIPKFAYENYKYKVTLSEDLTYETKVEDTHILHVYLKSNKTVHSTSQIKITNV</sequence>
<dbReference type="InterPro" id="IPR013780">
    <property type="entry name" value="Glyco_hydro_b"/>
</dbReference>
<keyword evidence="6" id="KW-0378">Hydrolase</keyword>
<keyword evidence="8" id="KW-0028">Amino-acid biosynthesis</keyword>
<dbReference type="GO" id="GO:0004123">
    <property type="term" value="F:cystathionine gamma-lyase activity"/>
    <property type="evidence" value="ECO:0007669"/>
    <property type="project" value="TreeGrafter"/>
</dbReference>
<evidence type="ECO:0000256" key="8">
    <source>
        <dbReference type="ARBA" id="ARBA00023192"/>
    </source>
</evidence>
<dbReference type="PANTHER" id="PTHR11808">
    <property type="entry name" value="TRANS-SULFURATION ENZYME FAMILY MEMBER"/>
    <property type="match status" value="1"/>
</dbReference>
<keyword evidence="7" id="KW-0663">Pyridoxal phosphate</keyword>
<evidence type="ECO:0000313" key="13">
    <source>
        <dbReference type="EMBL" id="CAF2754379.1"/>
    </source>
</evidence>
<feature type="domain" description="Glycoside hydrolase family 5" evidence="11">
    <location>
        <begin position="395"/>
        <end position="613"/>
    </location>
</feature>
<name>A0A7R8GYY3_LEPSM</name>
<evidence type="ECO:0000259" key="12">
    <source>
        <dbReference type="Pfam" id="PF18564"/>
    </source>
</evidence>
<dbReference type="SUPFAM" id="SSF53383">
    <property type="entry name" value="PLP-dependent transferases"/>
    <property type="match status" value="1"/>
</dbReference>
<dbReference type="InterPro" id="IPR015424">
    <property type="entry name" value="PyrdxlP-dep_Trfase"/>
</dbReference>